<dbReference type="EMBL" id="JYNL01000002">
    <property type="protein sequence ID" value="KMO83790.1"/>
    <property type="molecule type" value="Genomic_DNA"/>
</dbReference>
<evidence type="ECO:0000313" key="3">
    <source>
        <dbReference type="Proteomes" id="UP000036513"/>
    </source>
</evidence>
<dbReference type="RefSeq" id="WP_048468501.1">
    <property type="nucleotide sequence ID" value="NZ_JYNL01000002.1"/>
</dbReference>
<proteinExistence type="predicted"/>
<dbReference type="Pfam" id="PF01571">
    <property type="entry name" value="GCV_T"/>
    <property type="match status" value="1"/>
</dbReference>
<sequence>MTAESLEDKIQRHGNIADMLRNTPQGAYDYPMRSEYSNWRDEQRAWKQTSVLFDQSFHMTDIYFQGPDVKRLFSDLGINSFTTFGRNKAKQFVACNYDGYVIGDAILFGFEDDEYSLVGRPVAPNWVAFMAETGDYDVKVTRDERSIDNKGKRLLFRYNLNGPATGRIIEKAVGGKLPRIKFFNMAEFEIAGVPIRALNHTMAGVPGEEFTGLELMGPFDQADTVRQALLEAGQEFGLKLGGGRAYPTTAIEGGWIPSPVPAIYTGEAMKPFRQWLPANGFEANASIGGSFYSDNIEDYYCTPWDLGYGHTLKFDHDFVGRTALEKLADQPHRRKVWLRWNNDDTCALIVDSLFGSGERPKYLDIPVSNYTSGPYDKVLLGDQLIGVSANAGYTVNIGSWGSMAMVDEKQAVEGAEVKLVIGEEGGGSAKPTVERHAQRTIRATIHTTPTV</sequence>
<name>A0A0J6WKC6_9MYCO</name>
<accession>A0A0J6WKC6</accession>
<dbReference type="SUPFAM" id="SSF103025">
    <property type="entry name" value="Folate-binding domain"/>
    <property type="match status" value="1"/>
</dbReference>
<dbReference type="SMR" id="A0A0J6WKC6"/>
<reference evidence="2 3" key="1">
    <citation type="journal article" date="2015" name="Genome Biol. Evol.">
        <title>Characterization of Three Mycobacterium spp. with Potential Use in Bioremediation by Genome Sequencing and Comparative Genomics.</title>
        <authorList>
            <person name="Das S."/>
            <person name="Pettersson B.M."/>
            <person name="Behra P.R."/>
            <person name="Ramesh M."/>
            <person name="Dasgupta S."/>
            <person name="Bhattacharya A."/>
            <person name="Kirsebom L.A."/>
        </authorList>
    </citation>
    <scope>NUCLEOTIDE SEQUENCE [LARGE SCALE GENOMIC DNA]</scope>
    <source>
        <strain evidence="2 3">DSM 43826</strain>
    </source>
</reference>
<dbReference type="GO" id="GO:0008168">
    <property type="term" value="F:methyltransferase activity"/>
    <property type="evidence" value="ECO:0007669"/>
    <property type="project" value="UniProtKB-KW"/>
</dbReference>
<gene>
    <name evidence="2" type="primary">gcvT_4</name>
    <name evidence="2" type="ORF">MCHLDSM_00250</name>
</gene>
<dbReference type="Proteomes" id="UP000036513">
    <property type="component" value="Unassembled WGS sequence"/>
</dbReference>
<dbReference type="GO" id="GO:0032259">
    <property type="term" value="P:methylation"/>
    <property type="evidence" value="ECO:0007669"/>
    <property type="project" value="UniProtKB-KW"/>
</dbReference>
<organism evidence="2 3">
    <name type="scientific">Mycolicibacterium chlorophenolicum</name>
    <dbReference type="NCBI Taxonomy" id="37916"/>
    <lineage>
        <taxon>Bacteria</taxon>
        <taxon>Bacillati</taxon>
        <taxon>Actinomycetota</taxon>
        <taxon>Actinomycetes</taxon>
        <taxon>Mycobacteriales</taxon>
        <taxon>Mycobacteriaceae</taxon>
        <taxon>Mycolicibacterium</taxon>
    </lineage>
</organism>
<comment type="caution">
    <text evidence="2">The sequence shown here is derived from an EMBL/GenBank/DDBJ whole genome shotgun (WGS) entry which is preliminary data.</text>
</comment>
<dbReference type="InterPro" id="IPR006222">
    <property type="entry name" value="GCVT_N"/>
</dbReference>
<dbReference type="InterPro" id="IPR027266">
    <property type="entry name" value="TrmE/GcvT-like"/>
</dbReference>
<dbReference type="Gene3D" id="3.30.1360.120">
    <property type="entry name" value="Probable tRNA modification gtpase trme, domain 1"/>
    <property type="match status" value="1"/>
</dbReference>
<dbReference type="EC" id="2.1.2.10" evidence="2"/>
<protein>
    <submittedName>
        <fullName evidence="2">Aminomethyltransferase</fullName>
        <ecNumber evidence="2">2.1.2.10</ecNumber>
    </submittedName>
</protein>
<evidence type="ECO:0000313" key="2">
    <source>
        <dbReference type="EMBL" id="KMO83790.1"/>
    </source>
</evidence>
<dbReference type="PATRIC" id="fig|37916.4.peg.264"/>
<dbReference type="STRING" id="37916.MCHLDSM_00250"/>
<dbReference type="AlphaFoldDB" id="A0A0J6WKC6"/>
<keyword evidence="2" id="KW-0808">Transferase</keyword>
<evidence type="ECO:0000259" key="1">
    <source>
        <dbReference type="Pfam" id="PF01571"/>
    </source>
</evidence>
<keyword evidence="3" id="KW-1185">Reference proteome</keyword>
<dbReference type="GO" id="GO:0004047">
    <property type="term" value="F:aminomethyltransferase activity"/>
    <property type="evidence" value="ECO:0007669"/>
    <property type="project" value="UniProtKB-EC"/>
</dbReference>
<keyword evidence="2" id="KW-0489">Methyltransferase</keyword>
<feature type="domain" description="GCVT N-terminal" evidence="1">
    <location>
        <begin position="30"/>
        <end position="255"/>
    </location>
</feature>